<dbReference type="GeneID" id="39847824"/>
<dbReference type="Pfam" id="PF01738">
    <property type="entry name" value="DLH"/>
    <property type="match status" value="1"/>
</dbReference>
<organism evidence="2 3">
    <name type="scientific">Halapricum salinum</name>
    <dbReference type="NCBI Taxonomy" id="1457250"/>
    <lineage>
        <taxon>Archaea</taxon>
        <taxon>Methanobacteriati</taxon>
        <taxon>Methanobacteriota</taxon>
        <taxon>Stenosarchaea group</taxon>
        <taxon>Halobacteria</taxon>
        <taxon>Halobacteriales</taxon>
        <taxon>Haloarculaceae</taxon>
        <taxon>Halapricum</taxon>
    </lineage>
</organism>
<dbReference type="SUPFAM" id="SSF53474">
    <property type="entry name" value="alpha/beta-Hydrolases"/>
    <property type="match status" value="1"/>
</dbReference>
<dbReference type="GO" id="GO:0016787">
    <property type="term" value="F:hydrolase activity"/>
    <property type="evidence" value="ECO:0007669"/>
    <property type="project" value="UniProtKB-KW"/>
</dbReference>
<dbReference type="InterPro" id="IPR002925">
    <property type="entry name" value="Dienelactn_hydro"/>
</dbReference>
<dbReference type="Gene3D" id="3.40.50.1820">
    <property type="entry name" value="alpha/beta hydrolase"/>
    <property type="match status" value="1"/>
</dbReference>
<reference evidence="2 3" key="1">
    <citation type="journal article" date="2019" name="Nat. Commun.">
        <title>A new type of DNA phosphorothioation-based antiviral system in archaea.</title>
        <authorList>
            <person name="Xiong L."/>
            <person name="Liu S."/>
            <person name="Chen S."/>
            <person name="Xiao Y."/>
            <person name="Zhu B."/>
            <person name="Gao Y."/>
            <person name="Zhang Y."/>
            <person name="Chen B."/>
            <person name="Luo J."/>
            <person name="Deng Z."/>
            <person name="Chen X."/>
            <person name="Wang L."/>
            <person name="Chen S."/>
        </authorList>
    </citation>
    <scope>NUCLEOTIDE SEQUENCE [LARGE SCALE GENOMIC DNA]</scope>
    <source>
        <strain evidence="2 3">CBA1105</strain>
    </source>
</reference>
<accession>A0A4D6HBM4</accession>
<sequence>MSERLRIPGPRDVRATLDGPADADTLVVACPPHPQMGGSRTDSRLTAVADALADRGTACLRFDYGPWDDGHGEVRDAVAACEWGRERYDRLGLFGYSFGGGVALLAALETDPFAVSVLAPHAAVGERDATPAVADLDCPLQVIYGERDDSAEWENIVETAREHGATVESMAADHFFVGQRARAAEAVASWLTGRLRSR</sequence>
<name>A0A4D6HBM4_9EURY</name>
<feature type="domain" description="Dienelactone hydrolase" evidence="1">
    <location>
        <begin position="75"/>
        <end position="177"/>
    </location>
</feature>
<dbReference type="KEGG" id="hsn:DV733_08120"/>
<dbReference type="OrthoDB" id="50239at2157"/>
<gene>
    <name evidence="2" type="ORF">DV733_08120</name>
</gene>
<dbReference type="Proteomes" id="UP000296706">
    <property type="component" value="Chromosome"/>
</dbReference>
<dbReference type="EMBL" id="CP031310">
    <property type="protein sequence ID" value="QCC51210.1"/>
    <property type="molecule type" value="Genomic_DNA"/>
</dbReference>
<keyword evidence="3" id="KW-1185">Reference proteome</keyword>
<evidence type="ECO:0000259" key="1">
    <source>
        <dbReference type="Pfam" id="PF01738"/>
    </source>
</evidence>
<dbReference type="RefSeq" id="WP_049995179.1">
    <property type="nucleotide sequence ID" value="NZ_CP031310.1"/>
</dbReference>
<dbReference type="InterPro" id="IPR029058">
    <property type="entry name" value="AB_hydrolase_fold"/>
</dbReference>
<protein>
    <submittedName>
        <fullName evidence="2">Alpha/beta hydrolase</fullName>
    </submittedName>
</protein>
<evidence type="ECO:0000313" key="2">
    <source>
        <dbReference type="EMBL" id="QCC51210.1"/>
    </source>
</evidence>
<dbReference type="STRING" id="1457250.GCA_000755225_01280"/>
<proteinExistence type="predicted"/>
<dbReference type="AlphaFoldDB" id="A0A4D6HBM4"/>
<keyword evidence="2" id="KW-0378">Hydrolase</keyword>
<evidence type="ECO:0000313" key="3">
    <source>
        <dbReference type="Proteomes" id="UP000296706"/>
    </source>
</evidence>